<dbReference type="InterPro" id="IPR029063">
    <property type="entry name" value="SAM-dependent_MTases_sf"/>
</dbReference>
<protein>
    <submittedName>
        <fullName evidence="2">Secondary metabolism regulator</fullName>
    </submittedName>
</protein>
<reference evidence="2 3" key="1">
    <citation type="submission" date="2018-05" db="EMBL/GenBank/DDBJ databases">
        <title>Genome sequencing and assembly of the regulated plant pathogen Lachnellula willkommii and related sister species for the development of diagnostic species identification markers.</title>
        <authorList>
            <person name="Giroux E."/>
            <person name="Bilodeau G."/>
        </authorList>
    </citation>
    <scope>NUCLEOTIDE SEQUENCE [LARGE SCALE GENOMIC DNA]</scope>
    <source>
        <strain evidence="2 3">CBS 172.35</strain>
    </source>
</reference>
<dbReference type="GO" id="GO:0008168">
    <property type="term" value="F:methyltransferase activity"/>
    <property type="evidence" value="ECO:0007669"/>
    <property type="project" value="TreeGrafter"/>
</dbReference>
<feature type="compositionally biased region" description="Polar residues" evidence="1">
    <location>
        <begin position="74"/>
        <end position="90"/>
    </location>
</feature>
<evidence type="ECO:0000256" key="1">
    <source>
        <dbReference type="SAM" id="MobiDB-lite"/>
    </source>
</evidence>
<feature type="compositionally biased region" description="Basic and acidic residues" evidence="1">
    <location>
        <begin position="11"/>
        <end position="20"/>
    </location>
</feature>
<evidence type="ECO:0000313" key="2">
    <source>
        <dbReference type="EMBL" id="TVY91516.1"/>
    </source>
</evidence>
<feature type="compositionally biased region" description="Low complexity" evidence="1">
    <location>
        <begin position="47"/>
        <end position="59"/>
    </location>
</feature>
<name>A0A559MEZ6_9HELO</name>
<feature type="region of interest" description="Disordered" evidence="1">
    <location>
        <begin position="1"/>
        <end position="107"/>
    </location>
</feature>
<dbReference type="Proteomes" id="UP000315522">
    <property type="component" value="Unassembled WGS sequence"/>
</dbReference>
<dbReference type="AlphaFoldDB" id="A0A559MEZ6"/>
<dbReference type="EMBL" id="QGML01000528">
    <property type="protein sequence ID" value="TVY91516.1"/>
    <property type="molecule type" value="Genomic_DNA"/>
</dbReference>
<evidence type="ECO:0000313" key="3">
    <source>
        <dbReference type="Proteomes" id="UP000315522"/>
    </source>
</evidence>
<dbReference type="PANTHER" id="PTHR43591:SF10">
    <property type="entry name" value="ABC TRANSMEMBRANE TYPE-1 DOMAIN-CONTAINING PROTEIN-RELATED"/>
    <property type="match status" value="1"/>
</dbReference>
<comment type="caution">
    <text evidence="2">The sequence shown here is derived from an EMBL/GenBank/DDBJ whole genome shotgun (WGS) entry which is preliminary data.</text>
</comment>
<dbReference type="SUPFAM" id="SSF53335">
    <property type="entry name" value="S-adenosyl-L-methionine-dependent methyltransferases"/>
    <property type="match status" value="1"/>
</dbReference>
<sequence>MNPSTSQPENEAAHAQHLDPSKQAAVPNPEFESAPKAGEGKISEPTSAQQQSDSQQGPQVTAASDNQHEELTLGQESLGDTSAHQHQQNIEAEDDSASGRDDDSSYGDEIASFTASLSSGIMNFKYENGRRYHAQDDTQYFLPNDDIENDRLDLFHHLLTLRCDDQLFLAPIGSNPQRILDLGTGTGIWAIEMGSSAQIHVYTRADITSSVPPNVSFEVDDIERPWQFSRPFDFIHCRYLAGSIIDWPRLVAQAFQFTKPGGWVEFQDFDMQFYSTDGTFVPGSPPNVWTDEVIAAIKVFGREPEPGPKLEQWIRDAGFENVNHGLIPIPVGMWPKDKRMKEIGACDLSMFLEGLEGISLRAFTNARGWTTEEVLAFLPSVRKALCNKRIHALHDFHIVWAQKPLDDTVV</sequence>
<gene>
    <name evidence="2" type="primary">LAE1_4</name>
    <name evidence="2" type="ORF">LAWI1_G003545</name>
</gene>
<organism evidence="2 3">
    <name type="scientific">Lachnellula willkommii</name>
    <dbReference type="NCBI Taxonomy" id="215461"/>
    <lineage>
        <taxon>Eukaryota</taxon>
        <taxon>Fungi</taxon>
        <taxon>Dikarya</taxon>
        <taxon>Ascomycota</taxon>
        <taxon>Pezizomycotina</taxon>
        <taxon>Leotiomycetes</taxon>
        <taxon>Helotiales</taxon>
        <taxon>Lachnaceae</taxon>
        <taxon>Lachnellula</taxon>
    </lineage>
</organism>
<dbReference type="PANTHER" id="PTHR43591">
    <property type="entry name" value="METHYLTRANSFERASE"/>
    <property type="match status" value="1"/>
</dbReference>
<dbReference type="CDD" id="cd02440">
    <property type="entry name" value="AdoMet_MTases"/>
    <property type="match status" value="1"/>
</dbReference>
<proteinExistence type="predicted"/>
<accession>A0A559MEZ6</accession>
<dbReference type="Pfam" id="PF13489">
    <property type="entry name" value="Methyltransf_23"/>
    <property type="match status" value="1"/>
</dbReference>
<keyword evidence="3" id="KW-1185">Reference proteome</keyword>
<dbReference type="Gene3D" id="3.40.50.150">
    <property type="entry name" value="Vaccinia Virus protein VP39"/>
    <property type="match status" value="1"/>
</dbReference>